<evidence type="ECO:0000313" key="1">
    <source>
        <dbReference type="EMBL" id="CAF0970468.1"/>
    </source>
</evidence>
<dbReference type="EMBL" id="CAJOBA010005384">
    <property type="protein sequence ID" value="CAF3741886.1"/>
    <property type="molecule type" value="Genomic_DNA"/>
</dbReference>
<name>A0A8S2DQ79_9BILA</name>
<evidence type="ECO:0000313" key="3">
    <source>
        <dbReference type="Proteomes" id="UP000677228"/>
    </source>
</evidence>
<dbReference type="Proteomes" id="UP000677228">
    <property type="component" value="Unassembled WGS sequence"/>
</dbReference>
<protein>
    <submittedName>
        <fullName evidence="1">Uncharacterized protein</fullName>
    </submittedName>
</protein>
<dbReference type="EMBL" id="CAJNOK010005378">
    <property type="protein sequence ID" value="CAF0970468.1"/>
    <property type="molecule type" value="Genomic_DNA"/>
</dbReference>
<sequence>MAGTDSKSVRSGFEIDRNTMNEQWPALREVCLQKRRNIKGKISRQTIAAANNITPTQQRRNLATTTALTL</sequence>
<dbReference type="Proteomes" id="UP000682733">
    <property type="component" value="Unassembled WGS sequence"/>
</dbReference>
<reference evidence="1" key="1">
    <citation type="submission" date="2021-02" db="EMBL/GenBank/DDBJ databases">
        <authorList>
            <person name="Nowell W R."/>
        </authorList>
    </citation>
    <scope>NUCLEOTIDE SEQUENCE</scope>
</reference>
<proteinExistence type="predicted"/>
<gene>
    <name evidence="1" type="ORF">OVA965_LOCUS13070</name>
    <name evidence="2" type="ORF">TMI583_LOCUS13074</name>
</gene>
<dbReference type="AlphaFoldDB" id="A0A8S2DQ79"/>
<accession>A0A8S2DQ79</accession>
<organism evidence="1 3">
    <name type="scientific">Didymodactylos carnosus</name>
    <dbReference type="NCBI Taxonomy" id="1234261"/>
    <lineage>
        <taxon>Eukaryota</taxon>
        <taxon>Metazoa</taxon>
        <taxon>Spiralia</taxon>
        <taxon>Gnathifera</taxon>
        <taxon>Rotifera</taxon>
        <taxon>Eurotatoria</taxon>
        <taxon>Bdelloidea</taxon>
        <taxon>Philodinida</taxon>
        <taxon>Philodinidae</taxon>
        <taxon>Didymodactylos</taxon>
    </lineage>
</organism>
<evidence type="ECO:0000313" key="2">
    <source>
        <dbReference type="EMBL" id="CAF3741886.1"/>
    </source>
</evidence>
<comment type="caution">
    <text evidence="1">The sequence shown here is derived from an EMBL/GenBank/DDBJ whole genome shotgun (WGS) entry which is preliminary data.</text>
</comment>